<evidence type="ECO:0000313" key="2">
    <source>
        <dbReference type="EMBL" id="APF40089.1"/>
    </source>
</evidence>
<feature type="domain" description="GerMN" evidence="1">
    <location>
        <begin position="99"/>
        <end position="196"/>
    </location>
</feature>
<dbReference type="InterPro" id="IPR019606">
    <property type="entry name" value="GerMN"/>
</dbReference>
<dbReference type="STRING" id="556325.BHE16_02585"/>
<evidence type="ECO:0000259" key="1">
    <source>
        <dbReference type="SMART" id="SM00909"/>
    </source>
</evidence>
<evidence type="ECO:0000313" key="3">
    <source>
        <dbReference type="Proteomes" id="UP000183530"/>
    </source>
</evidence>
<dbReference type="RefSeq" id="WP_071893567.1">
    <property type="nucleotide sequence ID" value="NZ_CP018135.1"/>
</dbReference>
<dbReference type="SMART" id="SM00909">
    <property type="entry name" value="Germane"/>
    <property type="match status" value="1"/>
</dbReference>
<dbReference type="Proteomes" id="UP000183530">
    <property type="component" value="Chromosome"/>
</dbReference>
<reference evidence="2 3" key="1">
    <citation type="submission" date="2016-11" db="EMBL/GenBank/DDBJ databases">
        <title>Genome sequencing of Zhihengliuella aestuarii B18 antagonistic to Plasmodiophora brassicae.</title>
        <authorList>
            <person name="Luo Y."/>
        </authorList>
    </citation>
    <scope>NUCLEOTIDE SEQUENCE [LARGE SCALE GENOMIC DNA]</scope>
    <source>
        <strain evidence="2 3">B18</strain>
    </source>
</reference>
<dbReference type="AlphaFoldDB" id="A0A1L2ZLL1"/>
<dbReference type="PROSITE" id="PS51257">
    <property type="entry name" value="PROKAR_LIPOPROTEIN"/>
    <property type="match status" value="1"/>
</dbReference>
<gene>
    <name evidence="2" type="ORF">BHE16_02585</name>
</gene>
<name>A0A1L2ZLL1_9MICC</name>
<dbReference type="OrthoDB" id="4843507at2"/>
<dbReference type="KEGG" id="nae:BHE16_02585"/>
<proteinExistence type="predicted"/>
<organism evidence="2 3">
    <name type="scientific">Neomicrococcus aestuarii</name>
    <dbReference type="NCBI Taxonomy" id="556325"/>
    <lineage>
        <taxon>Bacteria</taxon>
        <taxon>Bacillati</taxon>
        <taxon>Actinomycetota</taxon>
        <taxon>Actinomycetes</taxon>
        <taxon>Micrococcales</taxon>
        <taxon>Micrococcaceae</taxon>
        <taxon>Neomicrococcus</taxon>
    </lineage>
</organism>
<accession>A0A1L2ZLL1</accession>
<dbReference type="EMBL" id="CP018135">
    <property type="protein sequence ID" value="APF40089.1"/>
    <property type="molecule type" value="Genomic_DNA"/>
</dbReference>
<protein>
    <recommendedName>
        <fullName evidence="1">GerMN domain-containing protein</fullName>
    </recommendedName>
</protein>
<sequence length="312" mass="33155">MKLSKGRARAAIAVAAVAGAVAIAAVGCSIDETPIIPAQSTMPAQSEASLSVSVPVASESRLESLGANQLSPTYWLGENAENVYLYREFSSVPDQGDPVVTSVKYMLEGTPKDPDYFNVWSPADRIGATITASNEITVDISSDAFARSVDKGLAERSIQQLVYTATAAAANSGLLTGKQDPTVAIVVDGRTGYKAWGLVTLDKPLTRNSTLRAPLWVIDPAEGSTYGEKLKVFGLTSRFTGGSFYEVLRVENGQTGDVVADGTISQANKLPTDSEFRLELDLEPGTYQLVVWGQNEGSSERVAVDTKSFTMS</sequence>
<dbReference type="Pfam" id="PF10646">
    <property type="entry name" value="Germane"/>
    <property type="match status" value="1"/>
</dbReference>
<keyword evidence="3" id="KW-1185">Reference proteome</keyword>